<accession>A0A9P4J0D0</accession>
<evidence type="ECO:0000256" key="1">
    <source>
        <dbReference type="SAM" id="MobiDB-lite"/>
    </source>
</evidence>
<proteinExistence type="predicted"/>
<dbReference type="AlphaFoldDB" id="A0A9P4J0D0"/>
<feature type="compositionally biased region" description="Low complexity" evidence="1">
    <location>
        <begin position="116"/>
        <end position="125"/>
    </location>
</feature>
<feature type="region of interest" description="Disordered" evidence="1">
    <location>
        <begin position="110"/>
        <end position="142"/>
    </location>
</feature>
<evidence type="ECO:0000313" key="3">
    <source>
        <dbReference type="Proteomes" id="UP000799439"/>
    </source>
</evidence>
<dbReference type="Proteomes" id="UP000799439">
    <property type="component" value="Unassembled WGS sequence"/>
</dbReference>
<comment type="caution">
    <text evidence="2">The sequence shown here is derived from an EMBL/GenBank/DDBJ whole genome shotgun (WGS) entry which is preliminary data.</text>
</comment>
<sequence>MEDSELDQRRRHYCGSGLGSSGTRASGQDVLCTVCPPATYLQRSSPEVLDRPLERTPDHNVREIGSRLANRDVQNDGESGNRLLEQTSFSESNGLEVHHDPAQPQDALERTHLDDPSAPSSSPSSTHLIRPSIGPSPVLSGEDAEQALPYSSLDTDPERFQTLLNMDHVRFQQDYLNTFENRNSPSHVSVREDPIVRERDDVRTVRATTIRSRAPLAHKPRRTGIQGRAKRLGSGAPDRGTK</sequence>
<evidence type="ECO:0000313" key="2">
    <source>
        <dbReference type="EMBL" id="KAF2153172.1"/>
    </source>
</evidence>
<feature type="region of interest" description="Disordered" evidence="1">
    <location>
        <begin position="211"/>
        <end position="242"/>
    </location>
</feature>
<reference evidence="2" key="1">
    <citation type="journal article" date="2020" name="Stud. Mycol.">
        <title>101 Dothideomycetes genomes: a test case for predicting lifestyles and emergence of pathogens.</title>
        <authorList>
            <person name="Haridas S."/>
            <person name="Albert R."/>
            <person name="Binder M."/>
            <person name="Bloem J."/>
            <person name="Labutti K."/>
            <person name="Salamov A."/>
            <person name="Andreopoulos B."/>
            <person name="Baker S."/>
            <person name="Barry K."/>
            <person name="Bills G."/>
            <person name="Bluhm B."/>
            <person name="Cannon C."/>
            <person name="Castanera R."/>
            <person name="Culley D."/>
            <person name="Daum C."/>
            <person name="Ezra D."/>
            <person name="Gonzalez J."/>
            <person name="Henrissat B."/>
            <person name="Kuo A."/>
            <person name="Liang C."/>
            <person name="Lipzen A."/>
            <person name="Lutzoni F."/>
            <person name="Magnuson J."/>
            <person name="Mondo S."/>
            <person name="Nolan M."/>
            <person name="Ohm R."/>
            <person name="Pangilinan J."/>
            <person name="Park H.-J."/>
            <person name="Ramirez L."/>
            <person name="Alfaro M."/>
            <person name="Sun H."/>
            <person name="Tritt A."/>
            <person name="Yoshinaga Y."/>
            <person name="Zwiers L.-H."/>
            <person name="Turgeon B."/>
            <person name="Goodwin S."/>
            <person name="Spatafora J."/>
            <person name="Crous P."/>
            <person name="Grigoriev I."/>
        </authorList>
    </citation>
    <scope>NUCLEOTIDE SEQUENCE</scope>
    <source>
        <strain evidence="2">CBS 260.36</strain>
    </source>
</reference>
<name>A0A9P4J0D0_9PEZI</name>
<organism evidence="2 3">
    <name type="scientific">Myriangium duriaei CBS 260.36</name>
    <dbReference type="NCBI Taxonomy" id="1168546"/>
    <lineage>
        <taxon>Eukaryota</taxon>
        <taxon>Fungi</taxon>
        <taxon>Dikarya</taxon>
        <taxon>Ascomycota</taxon>
        <taxon>Pezizomycotina</taxon>
        <taxon>Dothideomycetes</taxon>
        <taxon>Dothideomycetidae</taxon>
        <taxon>Myriangiales</taxon>
        <taxon>Myriangiaceae</taxon>
        <taxon>Myriangium</taxon>
    </lineage>
</organism>
<keyword evidence="3" id="KW-1185">Reference proteome</keyword>
<protein>
    <submittedName>
        <fullName evidence="2">Uncharacterized protein</fullName>
    </submittedName>
</protein>
<dbReference type="EMBL" id="ML996085">
    <property type="protein sequence ID" value="KAF2153172.1"/>
    <property type="molecule type" value="Genomic_DNA"/>
</dbReference>
<gene>
    <name evidence="2" type="ORF">K461DRAFT_267800</name>
</gene>